<keyword evidence="1" id="KW-0175">Coiled coil</keyword>
<feature type="region of interest" description="Disordered" evidence="2">
    <location>
        <begin position="97"/>
        <end position="134"/>
    </location>
</feature>
<dbReference type="Proteomes" id="UP001190700">
    <property type="component" value="Unassembled WGS sequence"/>
</dbReference>
<evidence type="ECO:0000313" key="3">
    <source>
        <dbReference type="EMBL" id="KAK3261595.1"/>
    </source>
</evidence>
<feature type="coiled-coil region" evidence="1">
    <location>
        <begin position="22"/>
        <end position="95"/>
    </location>
</feature>
<proteinExistence type="predicted"/>
<organism evidence="3 4">
    <name type="scientific">Cymbomonas tetramitiformis</name>
    <dbReference type="NCBI Taxonomy" id="36881"/>
    <lineage>
        <taxon>Eukaryota</taxon>
        <taxon>Viridiplantae</taxon>
        <taxon>Chlorophyta</taxon>
        <taxon>Pyramimonadophyceae</taxon>
        <taxon>Pyramimonadales</taxon>
        <taxon>Pyramimonadaceae</taxon>
        <taxon>Cymbomonas</taxon>
    </lineage>
</organism>
<reference evidence="3 4" key="1">
    <citation type="journal article" date="2015" name="Genome Biol. Evol.">
        <title>Comparative Genomics of a Bacterivorous Green Alga Reveals Evolutionary Causalities and Consequences of Phago-Mixotrophic Mode of Nutrition.</title>
        <authorList>
            <person name="Burns J.A."/>
            <person name="Paasch A."/>
            <person name="Narechania A."/>
            <person name="Kim E."/>
        </authorList>
    </citation>
    <scope>NUCLEOTIDE SEQUENCE [LARGE SCALE GENOMIC DNA]</scope>
    <source>
        <strain evidence="3 4">PLY_AMNH</strain>
    </source>
</reference>
<protein>
    <submittedName>
        <fullName evidence="3">Uncharacterized protein</fullName>
    </submittedName>
</protein>
<evidence type="ECO:0000256" key="1">
    <source>
        <dbReference type="SAM" id="Coils"/>
    </source>
</evidence>
<dbReference type="AlphaFoldDB" id="A0AAE0FKY0"/>
<accession>A0AAE0FKY0</accession>
<gene>
    <name evidence="3" type="ORF">CYMTET_29496</name>
</gene>
<feature type="compositionally biased region" description="Basic and acidic residues" evidence="2">
    <location>
        <begin position="111"/>
        <end position="134"/>
    </location>
</feature>
<keyword evidence="4" id="KW-1185">Reference proteome</keyword>
<evidence type="ECO:0000313" key="4">
    <source>
        <dbReference type="Proteomes" id="UP001190700"/>
    </source>
</evidence>
<evidence type="ECO:0000256" key="2">
    <source>
        <dbReference type="SAM" id="MobiDB-lite"/>
    </source>
</evidence>
<sequence length="158" mass="18039">MGQCLSLSRRNSVQPEHAEKELAKFKANNKTLKESNKDLNSMLELSEGHLEDARAMFEAEVKTLRQENEFLREDNNRLREKVQEMKGRLVDLDQSVSRLSTTTAEPLPRVLNEEAVPRASRESRKKSSDFQKEEDAKLLGLKAAKSMAPLKLTRSNSR</sequence>
<dbReference type="Gene3D" id="1.20.5.340">
    <property type="match status" value="1"/>
</dbReference>
<comment type="caution">
    <text evidence="3">The sequence shown here is derived from an EMBL/GenBank/DDBJ whole genome shotgun (WGS) entry which is preliminary data.</text>
</comment>
<name>A0AAE0FKY0_9CHLO</name>
<dbReference type="EMBL" id="LGRX02016795">
    <property type="protein sequence ID" value="KAK3261595.1"/>
    <property type="molecule type" value="Genomic_DNA"/>
</dbReference>